<dbReference type="EMBL" id="CDMZ01002778">
    <property type="protein sequence ID" value="CEM43862.1"/>
    <property type="molecule type" value="Genomic_DNA"/>
</dbReference>
<accession>A0A0G4HIM6</accession>
<name>A0A0G4HIM6_9ALVE</name>
<protein>
    <submittedName>
        <fullName evidence="2">Uncharacterized protein</fullName>
    </submittedName>
</protein>
<feature type="region of interest" description="Disordered" evidence="1">
    <location>
        <begin position="39"/>
        <end position="216"/>
    </location>
</feature>
<proteinExistence type="predicted"/>
<sequence length="419" mass="45026">MTTAERTALEEKIHGKEGENEQIRLQMIPLRQLWRRTTDSKAMIASGLYRELDRDRRLPRIPYPRPERPPRAEGGGAKKTAGEGVPPEASGEGEGTKKPIDGTTGGAGRERDPAAEEERRKQRREREKERQKQKKERRAAAQAAEKEKKAAEKAEKEKGPQKEYQVKGQERGGGRGAERGGRGGRGGRGDRERGGDRDRDRAPREREEPQDDAVIINEGVETHTFKGKSNAVADLQPLQEHVFLRCAVATNPKPPKGGGRTLERVIIAGDASGVIEILLPGIRTKRIRFIRKDSQITLKSAQVTMNNNHMQLTVQNWEQLYIDPNPGQRPIVANMDNNVSETEYELVEVPVEPQPATGGGGGGGGGRGPGEGGGRGGGRRGGGGGRGGGPRGGGGYGGGGGPRRGGGGRGRGGGGRGRY</sequence>
<dbReference type="Gene3D" id="2.40.50.140">
    <property type="entry name" value="Nucleic acid-binding proteins"/>
    <property type="match status" value="1"/>
</dbReference>
<feature type="compositionally biased region" description="Gly residues" evidence="1">
    <location>
        <begin position="357"/>
        <end position="419"/>
    </location>
</feature>
<dbReference type="AlphaFoldDB" id="A0A0G4HIM6"/>
<feature type="region of interest" description="Disordered" evidence="1">
    <location>
        <begin position="1"/>
        <end position="20"/>
    </location>
</feature>
<feature type="compositionally biased region" description="Basic and acidic residues" evidence="1">
    <location>
        <begin position="108"/>
        <end position="130"/>
    </location>
</feature>
<feature type="compositionally biased region" description="Basic and acidic residues" evidence="1">
    <location>
        <begin position="144"/>
        <end position="207"/>
    </location>
</feature>
<reference evidence="2" key="1">
    <citation type="submission" date="2014-11" db="EMBL/GenBank/DDBJ databases">
        <authorList>
            <person name="Otto D Thomas"/>
            <person name="Naeem Raeece"/>
        </authorList>
    </citation>
    <scope>NUCLEOTIDE SEQUENCE</scope>
</reference>
<gene>
    <name evidence="2" type="ORF">Cvel_27839</name>
</gene>
<dbReference type="VEuPathDB" id="CryptoDB:Cvel_27839"/>
<feature type="compositionally biased region" description="Basic and acidic residues" evidence="1">
    <location>
        <begin position="7"/>
        <end position="20"/>
    </location>
</feature>
<evidence type="ECO:0000313" key="2">
    <source>
        <dbReference type="EMBL" id="CEM43862.1"/>
    </source>
</evidence>
<organism evidence="2">
    <name type="scientific">Chromera velia CCMP2878</name>
    <dbReference type="NCBI Taxonomy" id="1169474"/>
    <lineage>
        <taxon>Eukaryota</taxon>
        <taxon>Sar</taxon>
        <taxon>Alveolata</taxon>
        <taxon>Colpodellida</taxon>
        <taxon>Chromeraceae</taxon>
        <taxon>Chromera</taxon>
    </lineage>
</organism>
<dbReference type="InterPro" id="IPR012340">
    <property type="entry name" value="NA-bd_OB-fold"/>
</dbReference>
<feature type="region of interest" description="Disordered" evidence="1">
    <location>
        <begin position="352"/>
        <end position="419"/>
    </location>
</feature>
<evidence type="ECO:0000256" key="1">
    <source>
        <dbReference type="SAM" id="MobiDB-lite"/>
    </source>
</evidence>
<dbReference type="SUPFAM" id="SSF50249">
    <property type="entry name" value="Nucleic acid-binding proteins"/>
    <property type="match status" value="1"/>
</dbReference>